<dbReference type="Proteomes" id="UP001521150">
    <property type="component" value="Unassembled WGS sequence"/>
</dbReference>
<protein>
    <submittedName>
        <fullName evidence="1">SRPBCC family protein</fullName>
    </submittedName>
</protein>
<dbReference type="EMBL" id="JAJVCN010000001">
    <property type="protein sequence ID" value="MCE7002072.1"/>
    <property type="molecule type" value="Genomic_DNA"/>
</dbReference>
<dbReference type="Gene3D" id="3.30.530.20">
    <property type="match status" value="1"/>
</dbReference>
<dbReference type="PANTHER" id="PTHR38588">
    <property type="entry name" value="BLL0334 PROTEIN"/>
    <property type="match status" value="1"/>
</dbReference>
<gene>
    <name evidence="1" type="ORF">LWC34_04415</name>
</gene>
<comment type="caution">
    <text evidence="1">The sequence shown here is derived from an EMBL/GenBank/DDBJ whole genome shotgun (WGS) entry which is preliminary data.</text>
</comment>
<dbReference type="InterPro" id="IPR023393">
    <property type="entry name" value="START-like_dom_sf"/>
</dbReference>
<evidence type="ECO:0000313" key="1">
    <source>
        <dbReference type="EMBL" id="MCE7002072.1"/>
    </source>
</evidence>
<sequence length="197" mass="20765">MLIENSFDISASPDRVFEFLQDPHNVAACFPGAELTEDLGGDSYRGKVKIKVGPLSAAYAGTATIVSCDPATRVAVLLAEGKDARGSGSARAEAKMQVRAKEGGSTVTFATELTISGKLAQFGRGIMADVSNRMIAELAEQVRTRIDTAQLPHEAEAVSAPPSPPPMKASSIIKAMIAGWFGRLRGRFRSKSGSPQA</sequence>
<dbReference type="Pfam" id="PF06240">
    <property type="entry name" value="COXG"/>
    <property type="match status" value="1"/>
</dbReference>
<dbReference type="PANTHER" id="PTHR38588:SF1">
    <property type="entry name" value="BLL0334 PROTEIN"/>
    <property type="match status" value="1"/>
</dbReference>
<dbReference type="RefSeq" id="WP_233723110.1">
    <property type="nucleotide sequence ID" value="NZ_JAJVCN010000001.1"/>
</dbReference>
<organism evidence="1 2">
    <name type="scientific">Kibdelosporangium philippinense</name>
    <dbReference type="NCBI Taxonomy" id="211113"/>
    <lineage>
        <taxon>Bacteria</taxon>
        <taxon>Bacillati</taxon>
        <taxon>Actinomycetota</taxon>
        <taxon>Actinomycetes</taxon>
        <taxon>Pseudonocardiales</taxon>
        <taxon>Pseudonocardiaceae</taxon>
        <taxon>Kibdelosporangium</taxon>
    </lineage>
</organism>
<dbReference type="InterPro" id="IPR010419">
    <property type="entry name" value="CO_DH_gsu"/>
</dbReference>
<accession>A0ABS8Z3M3</accession>
<reference evidence="1 2" key="1">
    <citation type="submission" date="2021-12" db="EMBL/GenBank/DDBJ databases">
        <title>Genome sequence of Kibdelosporangium philippinense ATCC 49844.</title>
        <authorList>
            <person name="Fedorov E.A."/>
            <person name="Omeragic M."/>
            <person name="Shalygina K.F."/>
            <person name="Maclea K.S."/>
        </authorList>
    </citation>
    <scope>NUCLEOTIDE SEQUENCE [LARGE SCALE GENOMIC DNA]</scope>
    <source>
        <strain evidence="1 2">ATCC 49844</strain>
    </source>
</reference>
<evidence type="ECO:0000313" key="2">
    <source>
        <dbReference type="Proteomes" id="UP001521150"/>
    </source>
</evidence>
<proteinExistence type="predicted"/>
<dbReference type="SUPFAM" id="SSF55961">
    <property type="entry name" value="Bet v1-like"/>
    <property type="match status" value="1"/>
</dbReference>
<dbReference type="CDD" id="cd07823">
    <property type="entry name" value="SRPBCC_5"/>
    <property type="match status" value="1"/>
</dbReference>
<name>A0ABS8Z3M3_9PSEU</name>
<keyword evidence="2" id="KW-1185">Reference proteome</keyword>